<evidence type="ECO:0000256" key="1">
    <source>
        <dbReference type="SAM" id="SignalP"/>
    </source>
</evidence>
<keyword evidence="1" id="KW-0732">Signal</keyword>
<evidence type="ECO:0000313" key="2">
    <source>
        <dbReference type="EMBL" id="BCI64072.1"/>
    </source>
</evidence>
<dbReference type="KEGG" id="copr:Cop2CBH44_24250"/>
<reference evidence="3" key="1">
    <citation type="submission" date="2020-07" db="EMBL/GenBank/DDBJ databases">
        <title>Complete genome sequencing of Coprobacter sp. strain 2CBH44.</title>
        <authorList>
            <person name="Sakamoto M."/>
            <person name="Murakami T."/>
            <person name="Mori H."/>
        </authorList>
    </citation>
    <scope>NUCLEOTIDE SEQUENCE [LARGE SCALE GENOMIC DNA]</scope>
    <source>
        <strain evidence="3">2CBH44</strain>
    </source>
</reference>
<keyword evidence="3" id="KW-1185">Reference proteome</keyword>
<sequence length="180" mass="19681">MIMKKFMTITFALLSLITIQAQNKQNNKNGQKEKLDAIYHNNALISLQDSTFVLEADRVIFKRGRSVYVNPTSNFISLNKNFGVVQTSFNIPASGPNGMGGVTVEGQISNIKITKDKKGTTYYSMNIMGAGISALVNITLYAGSNKASATISPNFNSNRITLEGNLIPYSQSNIIKGRSF</sequence>
<name>A0A7G1HZ02_9BACT</name>
<evidence type="ECO:0000313" key="3">
    <source>
        <dbReference type="Proteomes" id="UP000594042"/>
    </source>
</evidence>
<dbReference type="InterPro" id="IPR025347">
    <property type="entry name" value="DUF4251"/>
</dbReference>
<feature type="signal peptide" evidence="1">
    <location>
        <begin position="1"/>
        <end position="23"/>
    </location>
</feature>
<evidence type="ECO:0008006" key="4">
    <source>
        <dbReference type="Google" id="ProtNLM"/>
    </source>
</evidence>
<feature type="chain" id="PRO_5029010350" description="DUF4251 domain-containing protein" evidence="1">
    <location>
        <begin position="24"/>
        <end position="180"/>
    </location>
</feature>
<protein>
    <recommendedName>
        <fullName evidence="4">DUF4251 domain-containing protein</fullName>
    </recommendedName>
</protein>
<dbReference type="Gene3D" id="2.40.128.410">
    <property type="match status" value="1"/>
</dbReference>
<accession>A0A7G1HZ02</accession>
<proteinExistence type="predicted"/>
<dbReference type="Pfam" id="PF14059">
    <property type="entry name" value="DUF4251"/>
    <property type="match status" value="1"/>
</dbReference>
<gene>
    <name evidence="2" type="ORF">Cop2CBH44_24250</name>
</gene>
<dbReference type="AlphaFoldDB" id="A0A7G1HZ02"/>
<dbReference type="Proteomes" id="UP000594042">
    <property type="component" value="Chromosome"/>
</dbReference>
<dbReference type="EMBL" id="AP023322">
    <property type="protein sequence ID" value="BCI64072.1"/>
    <property type="molecule type" value="Genomic_DNA"/>
</dbReference>
<organism evidence="2 3">
    <name type="scientific">Coprobacter secundus subsp. similis</name>
    <dbReference type="NCBI Taxonomy" id="2751153"/>
    <lineage>
        <taxon>Bacteria</taxon>
        <taxon>Pseudomonadati</taxon>
        <taxon>Bacteroidota</taxon>
        <taxon>Bacteroidia</taxon>
        <taxon>Bacteroidales</taxon>
        <taxon>Barnesiellaceae</taxon>
        <taxon>Coprobacter</taxon>
    </lineage>
</organism>